<evidence type="ECO:0000313" key="3">
    <source>
        <dbReference type="EMBL" id="RTZ82396.1"/>
    </source>
</evidence>
<evidence type="ECO:0000313" key="4">
    <source>
        <dbReference type="Proteomes" id="UP000286732"/>
    </source>
</evidence>
<name>A0A432GGR8_9DELT</name>
<organism evidence="3 4">
    <name type="scientific">SAR324 cluster bacterium</name>
    <dbReference type="NCBI Taxonomy" id="2024889"/>
    <lineage>
        <taxon>Bacteria</taxon>
        <taxon>Deltaproteobacteria</taxon>
        <taxon>SAR324 cluster</taxon>
    </lineage>
</organism>
<dbReference type="PIRSF" id="PIRSF026760">
    <property type="entry name" value="UCP026760"/>
    <property type="match status" value="1"/>
</dbReference>
<dbReference type="InterPro" id="IPR011669">
    <property type="entry name" value="DgcN-like"/>
</dbReference>
<dbReference type="EMBL" id="QNZM01000043">
    <property type="protein sequence ID" value="RTZ82396.1"/>
    <property type="molecule type" value="Genomic_DNA"/>
</dbReference>
<dbReference type="AlphaFoldDB" id="A0A432GGR8"/>
<comment type="caution">
    <text evidence="3">The sequence shown here is derived from an EMBL/GenBank/DDBJ whole genome shotgun (WGS) entry which is preliminary data.</text>
</comment>
<dbReference type="PANTHER" id="PTHR40690:SF1">
    <property type="entry name" value="DUF1611 DOMAIN-CONTAINING PROTEIN"/>
    <property type="match status" value="1"/>
</dbReference>
<accession>A0A432GGR8</accession>
<evidence type="ECO:0000259" key="2">
    <source>
        <dbReference type="Pfam" id="PF17396"/>
    </source>
</evidence>
<dbReference type="Proteomes" id="UP000286732">
    <property type="component" value="Unassembled WGS sequence"/>
</dbReference>
<dbReference type="PANTHER" id="PTHR40690">
    <property type="entry name" value="GLL3100 PROTEIN"/>
    <property type="match status" value="1"/>
</dbReference>
<dbReference type="Gene3D" id="3.40.50.300">
    <property type="entry name" value="P-loop containing nucleotide triphosphate hydrolases"/>
    <property type="match status" value="1"/>
</dbReference>
<dbReference type="Gene3D" id="3.40.50.720">
    <property type="entry name" value="NAD(P)-binding Rossmann-like Domain"/>
    <property type="match status" value="1"/>
</dbReference>
<feature type="domain" description="D-glutamate N-acetyltransferase-like C-terminal" evidence="1">
    <location>
        <begin position="155"/>
        <end position="354"/>
    </location>
</feature>
<sequence>MKEEAIILTSGLFDSHNAKTAFGLIRNSEQYEILAVIDQNFAGQDAGKLVDGQVLDIPIHATINEFLRARSSRNKLALEESGRGVYAIIGIATQGGVIPEGLRIELLEALSSGMHVVNGLHHYLSDDPELVQRAEKNQAKLLDIRKPKSAKDHAFWTGNILNVRAPRIAMFGMDCALGKRTSSLWLRDACRKQGIRTEMIYTGQTGKLQGGRYGFILDSTLNDFVSGELEEAIFRCDQEENPDLMLLEGQSSLRNPSGPCGSEYLCSALAKGVILQYAPKQKYYLTDDDRKLWPMPPIEEELELIRLYGSQTLAITLNSYELTKKELESEQQKLEERLGLPVVCPMEEGMERLVPVVQEFIASEAENYTLQSELLTH</sequence>
<feature type="domain" description="D-glutamate N-acetyltransferase-like N-terminal" evidence="2">
    <location>
        <begin position="41"/>
        <end position="147"/>
    </location>
</feature>
<dbReference type="InterPro" id="IPR035402">
    <property type="entry name" value="DgcN-like_N"/>
</dbReference>
<evidence type="ECO:0000259" key="1">
    <source>
        <dbReference type="Pfam" id="PF07755"/>
    </source>
</evidence>
<gene>
    <name evidence="3" type="ORF">DSY98_01105</name>
</gene>
<proteinExistence type="predicted"/>
<dbReference type="Pfam" id="PF07755">
    <property type="entry name" value="DUF1611"/>
    <property type="match status" value="1"/>
</dbReference>
<reference evidence="3 4" key="1">
    <citation type="submission" date="2018-06" db="EMBL/GenBank/DDBJ databases">
        <title>Combined omics and stable isotope probing to characterize newly discovered Mariana Back-Arc vent microbial communities.</title>
        <authorList>
            <person name="Trembath-Reichert E."/>
            <person name="Huber J.A."/>
        </authorList>
    </citation>
    <scope>NUCLEOTIDE SEQUENCE [LARGE SCALE GENOMIC DNA]</scope>
    <source>
        <strain evidence="3">MAG 63_2</strain>
    </source>
</reference>
<protein>
    <submittedName>
        <fullName evidence="3">DUF1611 domain-containing protein</fullName>
    </submittedName>
</protein>
<dbReference type="Pfam" id="PF17396">
    <property type="entry name" value="DUF1611_N"/>
    <property type="match status" value="1"/>
</dbReference>
<dbReference type="InterPro" id="IPR035086">
    <property type="entry name" value="DgcN-like_C"/>
</dbReference>
<dbReference type="InterPro" id="IPR027417">
    <property type="entry name" value="P-loop_NTPase"/>
</dbReference>
<dbReference type="SUPFAM" id="SSF52540">
    <property type="entry name" value="P-loop containing nucleoside triphosphate hydrolases"/>
    <property type="match status" value="1"/>
</dbReference>